<protein>
    <submittedName>
        <fullName evidence="2">Uncharacterized protein</fullName>
    </submittedName>
</protein>
<gene>
    <name evidence="2" type="ORF">ELAC_0948</name>
</gene>
<reference evidence="3" key="1">
    <citation type="submission" date="2015-06" db="EMBL/GenBank/DDBJ databases">
        <authorList>
            <person name="Bertelli C."/>
        </authorList>
    </citation>
    <scope>NUCLEOTIDE SEQUENCE [LARGE SCALE GENOMIC DNA]</scope>
    <source>
        <strain evidence="3">CRIB-30</strain>
    </source>
</reference>
<dbReference type="RefSeq" id="WP_204250531.1">
    <property type="nucleotide sequence ID" value="NZ_CWGJ01000011.1"/>
</dbReference>
<evidence type="ECO:0000313" key="2">
    <source>
        <dbReference type="EMBL" id="CRX38295.1"/>
    </source>
</evidence>
<evidence type="ECO:0000256" key="1">
    <source>
        <dbReference type="SAM" id="MobiDB-lite"/>
    </source>
</evidence>
<keyword evidence="3" id="KW-1185">Reference proteome</keyword>
<dbReference type="Proteomes" id="UP000220251">
    <property type="component" value="Unassembled WGS sequence"/>
</dbReference>
<sequence>MVRISKQAQKRNTSPRRPKLARTKTGPKKDNLPKGFKPVVSAVEGEAAKKMFIPKIK</sequence>
<proteinExistence type="predicted"/>
<evidence type="ECO:0000313" key="3">
    <source>
        <dbReference type="Proteomes" id="UP000220251"/>
    </source>
</evidence>
<feature type="compositionally biased region" description="Polar residues" evidence="1">
    <location>
        <begin position="1"/>
        <end position="12"/>
    </location>
</feature>
<name>A0A0H5E4X6_9BACT</name>
<accession>A0A0H5E4X6</accession>
<dbReference type="EMBL" id="CWGJ01000011">
    <property type="protein sequence ID" value="CRX38295.1"/>
    <property type="molecule type" value="Genomic_DNA"/>
</dbReference>
<feature type="compositionally biased region" description="Basic residues" evidence="1">
    <location>
        <begin position="13"/>
        <end position="26"/>
    </location>
</feature>
<organism evidence="2 3">
    <name type="scientific">Estrella lausannensis</name>
    <dbReference type="NCBI Taxonomy" id="483423"/>
    <lineage>
        <taxon>Bacteria</taxon>
        <taxon>Pseudomonadati</taxon>
        <taxon>Chlamydiota</taxon>
        <taxon>Chlamydiia</taxon>
        <taxon>Parachlamydiales</taxon>
        <taxon>Candidatus Criblamydiaceae</taxon>
        <taxon>Estrella</taxon>
    </lineage>
</organism>
<dbReference type="AlphaFoldDB" id="A0A0H5E4X6"/>
<feature type="region of interest" description="Disordered" evidence="1">
    <location>
        <begin position="1"/>
        <end position="36"/>
    </location>
</feature>